<organism evidence="2 3">
    <name type="scientific">Zingiber officinale</name>
    <name type="common">Ginger</name>
    <name type="synonym">Amomum zingiber</name>
    <dbReference type="NCBI Taxonomy" id="94328"/>
    <lineage>
        <taxon>Eukaryota</taxon>
        <taxon>Viridiplantae</taxon>
        <taxon>Streptophyta</taxon>
        <taxon>Embryophyta</taxon>
        <taxon>Tracheophyta</taxon>
        <taxon>Spermatophyta</taxon>
        <taxon>Magnoliopsida</taxon>
        <taxon>Liliopsida</taxon>
        <taxon>Zingiberales</taxon>
        <taxon>Zingiberaceae</taxon>
        <taxon>Zingiber</taxon>
    </lineage>
</organism>
<protein>
    <recommendedName>
        <fullName evidence="1">Neprosin PEP catalytic domain-containing protein</fullName>
    </recommendedName>
</protein>
<comment type="caution">
    <text evidence="2">The sequence shown here is derived from an EMBL/GenBank/DDBJ whole genome shotgun (WGS) entry which is preliminary data.</text>
</comment>
<feature type="domain" description="Neprosin PEP catalytic" evidence="1">
    <location>
        <begin position="147"/>
        <end position="194"/>
    </location>
</feature>
<name>A0A8J5KNY9_ZINOF</name>
<gene>
    <name evidence="2" type="ORF">ZIOFF_042671</name>
</gene>
<evidence type="ECO:0000313" key="2">
    <source>
        <dbReference type="EMBL" id="KAG6494888.1"/>
    </source>
</evidence>
<evidence type="ECO:0000313" key="3">
    <source>
        <dbReference type="Proteomes" id="UP000734854"/>
    </source>
</evidence>
<dbReference type="PANTHER" id="PTHR31589">
    <property type="entry name" value="PROTEIN, PUTATIVE (DUF239)-RELATED-RELATED"/>
    <property type="match status" value="1"/>
</dbReference>
<evidence type="ECO:0000259" key="1">
    <source>
        <dbReference type="Pfam" id="PF03080"/>
    </source>
</evidence>
<keyword evidence="3" id="KW-1185">Reference proteome</keyword>
<proteinExistence type="predicted"/>
<dbReference type="AlphaFoldDB" id="A0A8J5KNY9"/>
<dbReference type="InterPro" id="IPR053168">
    <property type="entry name" value="Glutamic_endopeptidase"/>
</dbReference>
<dbReference type="Proteomes" id="UP000734854">
    <property type="component" value="Unassembled WGS sequence"/>
</dbReference>
<reference evidence="2 3" key="1">
    <citation type="submission" date="2020-08" db="EMBL/GenBank/DDBJ databases">
        <title>Plant Genome Project.</title>
        <authorList>
            <person name="Zhang R.-G."/>
        </authorList>
    </citation>
    <scope>NUCLEOTIDE SEQUENCE [LARGE SCALE GENOMIC DNA]</scope>
    <source>
        <tissue evidence="2">Rhizome</tissue>
    </source>
</reference>
<dbReference type="InterPro" id="IPR004314">
    <property type="entry name" value="Neprosin"/>
</dbReference>
<dbReference type="EMBL" id="JACMSC010000012">
    <property type="protein sequence ID" value="KAG6494888.1"/>
    <property type="molecule type" value="Genomic_DNA"/>
</dbReference>
<dbReference type="Pfam" id="PF03080">
    <property type="entry name" value="Neprosin"/>
    <property type="match status" value="1"/>
</dbReference>
<accession>A0A8J5KNY9</accession>
<dbReference type="PANTHER" id="PTHR31589:SF223">
    <property type="entry name" value="PROTEIN, PUTATIVE (DUF239)-RELATED"/>
    <property type="match status" value="1"/>
</dbReference>
<sequence length="216" mass="23178">MDTLGIQFGRLGWAILIARASGFDQGTLNILAVRSFILVAQIGCLTLGQLKPSSLPNGLKLAKPKPATFYGFNDTCPSGTIPIERFQKSDYFRSHHPVDARSESGHYGDGYGNTGCANLRCRGFVRTTTSSIGPGSTVEKFSVYNGESIGYYPRELLPSMDGGIDKIQMGGYVFAPSSDPSPPMGSGHPYTEGRDYHVDPKDGCVFAYGGKGGFTK</sequence>